<dbReference type="InterPro" id="IPR045851">
    <property type="entry name" value="AMP-bd_C_sf"/>
</dbReference>
<dbReference type="Gene3D" id="3.30.300.30">
    <property type="match status" value="1"/>
</dbReference>
<evidence type="ECO:0000259" key="1">
    <source>
        <dbReference type="Pfam" id="PF00501"/>
    </source>
</evidence>
<dbReference type="InterPro" id="IPR042099">
    <property type="entry name" value="ANL_N_sf"/>
</dbReference>
<name>F8E2Q6_CORRG</name>
<dbReference type="OrthoDB" id="9803968at2"/>
<accession>F8E2Q6</accession>
<dbReference type="PANTHER" id="PTHR43767">
    <property type="entry name" value="LONG-CHAIN-FATTY-ACID--COA LIGASE"/>
    <property type="match status" value="1"/>
</dbReference>
<gene>
    <name evidence="2" type="primary">menE</name>
    <name evidence="2" type="ordered locus">CRES_1926</name>
</gene>
<dbReference type="InterPro" id="IPR050237">
    <property type="entry name" value="ATP-dep_AMP-bd_enzyme"/>
</dbReference>
<dbReference type="AlphaFoldDB" id="F8E2Q6"/>
<organism evidence="2 3">
    <name type="scientific">Corynebacterium resistens (strain DSM 45100 / JCM 12819 / GTC 2026 / SICGH 158)</name>
    <dbReference type="NCBI Taxonomy" id="662755"/>
    <lineage>
        <taxon>Bacteria</taxon>
        <taxon>Bacillati</taxon>
        <taxon>Actinomycetota</taxon>
        <taxon>Actinomycetes</taxon>
        <taxon>Mycobacteriales</taxon>
        <taxon>Corynebacteriaceae</taxon>
        <taxon>Corynebacterium</taxon>
    </lineage>
</organism>
<dbReference type="Proteomes" id="UP000000492">
    <property type="component" value="Chromosome"/>
</dbReference>
<keyword evidence="2" id="KW-0436">Ligase</keyword>
<dbReference type="HOGENOM" id="CLU_000022_59_3_11"/>
<dbReference type="EMBL" id="CP002857">
    <property type="protein sequence ID" value="AEI10279.1"/>
    <property type="molecule type" value="Genomic_DNA"/>
</dbReference>
<evidence type="ECO:0000313" key="2">
    <source>
        <dbReference type="EMBL" id="AEI10279.1"/>
    </source>
</evidence>
<dbReference type="RefSeq" id="WP_013889262.1">
    <property type="nucleotide sequence ID" value="NC_015673.1"/>
</dbReference>
<sequence>MPDTLPLQAATIAATELPASIDKLRRVMQGELSLLPLPQSLSAGATTPAPNTSTDLPTLMEVGAPIEAGCIIACTSGSTGTPKGAVLHHSNLRASITATEQYLNSHFNSAPGAWLLALPAHHIAGLQVILRSLHAGYAPVAASHLLDGTPFTASSFVTDTQKLRTIYPNAPLYTSLVPAQLQRLNSPEAITALRSYAAILIGGAAADPELIRSLRTHGVNLTLTYGSSETSGGMVYDGHPLPGGTISLADPDSTTGLGRVTLTGPMVARGYRNVDSATAFPSPGTFLTSDLGILLPDATLSIRGRADGAVNIGGYKVLVEDVERAAREHGVSQGMMCALGVDDDRFGQGVVLLIEDATASEVHEATRCIRDQLRGKVARHLIPQKAWIVPELPVTGPGKIDRQQVKSWARTTLLKD</sequence>
<protein>
    <submittedName>
        <fullName evidence="2">O-succinylbenzoic acid-CoA ligase</fullName>
        <ecNumber evidence="2">6.2.1.26</ecNumber>
    </submittedName>
</protein>
<dbReference type="SUPFAM" id="SSF56801">
    <property type="entry name" value="Acetyl-CoA synthetase-like"/>
    <property type="match status" value="1"/>
</dbReference>
<dbReference type="PANTHER" id="PTHR43767:SF1">
    <property type="entry name" value="NONRIBOSOMAL PEPTIDE SYNTHASE PES1 (EUROFUNG)-RELATED"/>
    <property type="match status" value="1"/>
</dbReference>
<proteinExistence type="predicted"/>
<dbReference type="Pfam" id="PF00501">
    <property type="entry name" value="AMP-binding"/>
    <property type="match status" value="1"/>
</dbReference>
<evidence type="ECO:0000313" key="3">
    <source>
        <dbReference type="Proteomes" id="UP000000492"/>
    </source>
</evidence>
<dbReference type="eggNOG" id="COG0318">
    <property type="taxonomic scope" value="Bacteria"/>
</dbReference>
<dbReference type="STRING" id="662755.CRES_1926"/>
<reference evidence="2 3" key="1">
    <citation type="journal article" date="2012" name="BMC Genomics">
        <title>Complete genome sequence, lifestyle, and multi-drug resistance of the human pathogen Corynebacterium resistens DSM 45100 isolated from blood samples of a leukemia patient.</title>
        <authorList>
            <person name="Schroder J."/>
            <person name="Maus I."/>
            <person name="Meyer K."/>
            <person name="Wordemann S."/>
            <person name="Blom J."/>
            <person name="Jaenicke S."/>
            <person name="Schneider J."/>
            <person name="Trost E."/>
            <person name="Tauch A."/>
        </authorList>
    </citation>
    <scope>NUCLEOTIDE SEQUENCE [LARGE SCALE GENOMIC DNA]</scope>
    <source>
        <strain evidence="3">DSM 45100 / JCM 12819 / CCUG 50093 / GTC 2026 / SICGH 158</strain>
    </source>
</reference>
<dbReference type="Gene3D" id="3.40.50.12780">
    <property type="entry name" value="N-terminal domain of ligase-like"/>
    <property type="match status" value="1"/>
</dbReference>
<dbReference type="InterPro" id="IPR000873">
    <property type="entry name" value="AMP-dep_synth/lig_dom"/>
</dbReference>
<dbReference type="EC" id="6.2.1.26" evidence="2"/>
<dbReference type="KEGG" id="crd:CRES_1926"/>
<feature type="domain" description="AMP-dependent synthetase/ligase" evidence="1">
    <location>
        <begin position="66"/>
        <end position="271"/>
    </location>
</feature>
<keyword evidence="3" id="KW-1185">Reference proteome</keyword>
<dbReference type="GO" id="GO:0008756">
    <property type="term" value="F:o-succinylbenzoate-CoA ligase activity"/>
    <property type="evidence" value="ECO:0007669"/>
    <property type="project" value="UniProtKB-EC"/>
</dbReference>